<sequence length="156" mass="17346">MTTTNNTSTSITTNEFGGLIEITDATGERHLLDPCYVGNVTMPKADAFAVVKKWISSLPDGDAKVNELMSDFNEDNAAGVMLYFICQAVEEMPYQDALDALVKPVYLVCALLESNYWSAKVDRLHPVFHVEGAEMEILDAEEYKRRVEQAFAPVFA</sequence>
<keyword evidence="2" id="KW-1185">Reference proteome</keyword>
<reference evidence="1" key="1">
    <citation type="submission" date="2022-01" db="EMBL/GenBank/DDBJ databases">
        <authorList>
            <person name="Jo J.-H."/>
            <person name="Im W.-T."/>
        </authorList>
    </citation>
    <scope>NUCLEOTIDE SEQUENCE</scope>
    <source>
        <strain evidence="1">XY25</strain>
    </source>
</reference>
<proteinExistence type="predicted"/>
<gene>
    <name evidence="1" type="ORF">LZ012_13880</name>
</gene>
<dbReference type="Proteomes" id="UP001165384">
    <property type="component" value="Unassembled WGS sequence"/>
</dbReference>
<dbReference type="EMBL" id="JAKLTN010000002">
    <property type="protein sequence ID" value="MCG2578079.1"/>
    <property type="molecule type" value="Genomic_DNA"/>
</dbReference>
<dbReference type="RefSeq" id="WP_275711408.1">
    <property type="nucleotide sequence ID" value="NZ_JAKLTN010000002.1"/>
</dbReference>
<name>A0ABS9K4T8_9RHOO</name>
<comment type="caution">
    <text evidence="1">The sequence shown here is derived from an EMBL/GenBank/DDBJ whole genome shotgun (WGS) entry which is preliminary data.</text>
</comment>
<organism evidence="1 2">
    <name type="scientific">Dechloromonas hankyongensis</name>
    <dbReference type="NCBI Taxonomy" id="2908002"/>
    <lineage>
        <taxon>Bacteria</taxon>
        <taxon>Pseudomonadati</taxon>
        <taxon>Pseudomonadota</taxon>
        <taxon>Betaproteobacteria</taxon>
        <taxon>Rhodocyclales</taxon>
        <taxon>Azonexaceae</taxon>
        <taxon>Dechloromonas</taxon>
    </lineage>
</organism>
<evidence type="ECO:0000313" key="2">
    <source>
        <dbReference type="Proteomes" id="UP001165384"/>
    </source>
</evidence>
<accession>A0ABS9K4T8</accession>
<evidence type="ECO:0000313" key="1">
    <source>
        <dbReference type="EMBL" id="MCG2578079.1"/>
    </source>
</evidence>
<protein>
    <submittedName>
        <fullName evidence="1">Uncharacterized protein</fullName>
    </submittedName>
</protein>